<evidence type="ECO:0000256" key="1">
    <source>
        <dbReference type="ARBA" id="ARBA00004514"/>
    </source>
</evidence>
<dbReference type="CDD" id="cd06547">
    <property type="entry name" value="GH85_ENGase"/>
    <property type="match status" value="1"/>
</dbReference>
<evidence type="ECO:0000256" key="2">
    <source>
        <dbReference type="ARBA" id="ARBA00007849"/>
    </source>
</evidence>
<comment type="similarity">
    <text evidence="2">Belongs to the glycosyl hydrolase 85 family.</text>
</comment>
<comment type="catalytic activity">
    <reaction evidence="7">
        <text>an N(4)-(oligosaccharide-(1-&gt;3)-[oligosaccharide-(1-&gt;6)]-beta-D-Man-(1-&gt;4)-beta-D-GlcNAc-(1-&gt;4)-alpha-D-GlcNAc)-L-asparaginyl-[protein] + H2O = an oligosaccharide-(1-&gt;3)-[oligosaccharide-(1-&gt;6)]-beta-D-Man-(1-&gt;4)-D-GlcNAc + N(4)-(N-acetyl-beta-D-glucosaminyl)-L-asparaginyl-[protein]</text>
        <dbReference type="Rhea" id="RHEA:73067"/>
        <dbReference type="Rhea" id="RHEA-COMP:12603"/>
        <dbReference type="Rhea" id="RHEA-COMP:18176"/>
        <dbReference type="ChEBI" id="CHEBI:15377"/>
        <dbReference type="ChEBI" id="CHEBI:132248"/>
        <dbReference type="ChEBI" id="CHEBI:192714"/>
        <dbReference type="ChEBI" id="CHEBI:192715"/>
        <dbReference type="EC" id="3.2.1.96"/>
    </reaction>
</comment>
<evidence type="ECO:0000313" key="15">
    <source>
        <dbReference type="Proteomes" id="UP001249851"/>
    </source>
</evidence>
<dbReference type="Gene3D" id="3.20.20.80">
    <property type="entry name" value="Glycosidases"/>
    <property type="match status" value="1"/>
</dbReference>
<evidence type="ECO:0000313" key="14">
    <source>
        <dbReference type="EMBL" id="KAK2557166.1"/>
    </source>
</evidence>
<feature type="compositionally biased region" description="Basic and acidic residues" evidence="10">
    <location>
        <begin position="126"/>
        <end position="137"/>
    </location>
</feature>
<dbReference type="InterPro" id="IPR032979">
    <property type="entry name" value="ENGase"/>
</dbReference>
<evidence type="ECO:0000259" key="13">
    <source>
        <dbReference type="Pfam" id="PF25529"/>
    </source>
</evidence>
<keyword evidence="11" id="KW-0472">Membrane</keyword>
<protein>
    <recommendedName>
        <fullName evidence="9">Cytosolic endo-beta-N-acetylglucosaminidase</fullName>
        <ecNumber evidence="3">3.2.1.96</ecNumber>
    </recommendedName>
</protein>
<feature type="region of interest" description="Disordered" evidence="10">
    <location>
        <begin position="61"/>
        <end position="142"/>
    </location>
</feature>
<evidence type="ECO:0000256" key="11">
    <source>
        <dbReference type="SAM" id="Phobius"/>
    </source>
</evidence>
<evidence type="ECO:0000256" key="4">
    <source>
        <dbReference type="ARBA" id="ARBA00022490"/>
    </source>
</evidence>
<dbReference type="PANTHER" id="PTHR13246:SF1">
    <property type="entry name" value="CYTOSOLIC ENDO-BETA-N-ACETYLGLUCOSAMINIDASE"/>
    <property type="match status" value="1"/>
</dbReference>
<evidence type="ECO:0000259" key="12">
    <source>
        <dbReference type="Pfam" id="PF03644"/>
    </source>
</evidence>
<dbReference type="Proteomes" id="UP001249851">
    <property type="component" value="Unassembled WGS sequence"/>
</dbReference>
<dbReference type="GO" id="GO:0005829">
    <property type="term" value="C:cytosol"/>
    <property type="evidence" value="ECO:0007669"/>
    <property type="project" value="UniProtKB-SubCell"/>
</dbReference>
<evidence type="ECO:0000256" key="10">
    <source>
        <dbReference type="SAM" id="MobiDB-lite"/>
    </source>
</evidence>
<reference evidence="14" key="1">
    <citation type="journal article" date="2023" name="G3 (Bethesda)">
        <title>Whole genome assembly and annotation of the endangered Caribbean coral Acropora cervicornis.</title>
        <authorList>
            <person name="Selwyn J.D."/>
            <person name="Vollmer S.V."/>
        </authorList>
    </citation>
    <scope>NUCLEOTIDE SEQUENCE</scope>
    <source>
        <strain evidence="14">K2</strain>
    </source>
</reference>
<feature type="domain" description="Cytosolic endo-beta-N-acetylglucosaminidase TIM barrel" evidence="12">
    <location>
        <begin position="194"/>
        <end position="405"/>
    </location>
</feature>
<dbReference type="InterPro" id="IPR005201">
    <property type="entry name" value="TIM_ENGase"/>
</dbReference>
<dbReference type="GO" id="GO:0033925">
    <property type="term" value="F:mannosyl-glycoprotein endo-beta-N-acetylglucosaminidase activity"/>
    <property type="evidence" value="ECO:0007669"/>
    <property type="project" value="UniProtKB-EC"/>
</dbReference>
<feature type="domain" description="Cytosolic endo-beta-N-acetylglucosaminidase TIM barrel" evidence="12">
    <location>
        <begin position="452"/>
        <end position="519"/>
    </location>
</feature>
<comment type="function">
    <text evidence="8">Endoglycosidase that releases N-glycans from glycoproteins by cleaving the beta-1,4-glycosidic bond in the N,N'-diacetylchitobiose core. Involved in the processing of free oligosaccharides in the cytosol.</text>
</comment>
<feature type="domain" description="Cytosolic endo-beta-N-acetylglucosaminidase C-terminal" evidence="13">
    <location>
        <begin position="768"/>
        <end position="874"/>
    </location>
</feature>
<accession>A0AAD9QA54</accession>
<keyword evidence="11" id="KW-0812">Transmembrane</keyword>
<feature type="compositionally biased region" description="Basic and acidic residues" evidence="10">
    <location>
        <begin position="81"/>
        <end position="96"/>
    </location>
</feature>
<proteinExistence type="inferred from homology"/>
<keyword evidence="4" id="KW-0963">Cytoplasm</keyword>
<evidence type="ECO:0000256" key="8">
    <source>
        <dbReference type="ARBA" id="ARBA00054935"/>
    </source>
</evidence>
<name>A0AAD9QA54_ACRCE</name>
<gene>
    <name evidence="14" type="ORF">P5673_020647</name>
</gene>
<dbReference type="AlphaFoldDB" id="A0AAD9QA54"/>
<dbReference type="InterPro" id="IPR057882">
    <property type="entry name" value="ENGase_C"/>
</dbReference>
<evidence type="ECO:0000256" key="6">
    <source>
        <dbReference type="ARBA" id="ARBA00023295"/>
    </source>
</evidence>
<feature type="transmembrane region" description="Helical" evidence="11">
    <location>
        <begin position="6"/>
        <end position="27"/>
    </location>
</feature>
<feature type="compositionally biased region" description="Polar residues" evidence="10">
    <location>
        <begin position="64"/>
        <end position="73"/>
    </location>
</feature>
<comment type="subcellular location">
    <subcellularLocation>
        <location evidence="1">Cytoplasm</location>
        <location evidence="1">Cytosol</location>
    </subcellularLocation>
</comment>
<keyword evidence="15" id="KW-1185">Reference proteome</keyword>
<dbReference type="EC" id="3.2.1.96" evidence="3"/>
<evidence type="ECO:0000256" key="3">
    <source>
        <dbReference type="ARBA" id="ARBA00012566"/>
    </source>
</evidence>
<dbReference type="EMBL" id="JARQWQ010000051">
    <property type="protein sequence ID" value="KAK2557166.1"/>
    <property type="molecule type" value="Genomic_DNA"/>
</dbReference>
<dbReference type="Gene3D" id="2.60.120.260">
    <property type="entry name" value="Galactose-binding domain-like"/>
    <property type="match status" value="1"/>
</dbReference>
<keyword evidence="6" id="KW-0326">Glycosidase</keyword>
<sequence length="875" mass="98441">MENDSLLLLVWTLFAMLFGIFALWKYLRFINASNKSIPKVQDGEKAKIARLKYFVGKPEDVAVSSKSGPSESTPCELDEDLKEKKEEQRRQGRSEGESVDSLVSENRRPRPSVRLSKLISGPHNHGSRDFGESHFDPETSAPITQPLNTLEDVFSWRQGFDFFNVATVNLTAENRKLKKRPRTLVCHDMKGGYIEDRFVQGVNSDECYVIYHWQLIDMFVYFSHHFVTIPPPCWTNAAHIHGIPVLGTVITEEREGIEICSNFLEGDATFQRLADQLVNIAEYYRFDGWLLNIENYIEPAQVNNLEDFVKYLTSEMHRRIPKSLVIWYDSVTDKGELEWQNELNSNNRVFFDACDGIFLNYGWNEAQLMQSRGAAGRDRISDVYVGVDVFGRGCFGGGGYNCDKPNAQPTEPPVRGDTTGIVEMQECLDMIFVGCTNTHVVRLPVAKARILVAWAFKVIREEKLSAALFAPGWIMETQGPTHFFEHEDRFWDLLAPFCTVNPVVNAIPLVSSLCRGCGKTASIDGKVVVSHPWTNLSAQQCQPSFTNSFFNLGTQSGLVLNSVKNTMDQAYNGGSCLMVSGCLNSSQEVSKGVVRLFKADFEITGPLLLSFTFKLNPESCIGVALQLHTNKVPTYLLLLPRTSNGQESGNPEDSKLSDKLIRCYGISKSQTLTSSVFTSPIGQDRYRLFEPLTGDSHNIVQQAQGLTGADDDVTPWCTRHYLIAEKELIGHTVQEIRLVCSVLPGAEFNGNFNLYLGEVKIIDPQVLKMPLVIAQNIRCLDMEWKSHDNKNLLSVTLMWDCPVGEGKLDTPAYYNIFKVSQDCNTFLGRAFVEAYRICQMPVAKTCSSVEFIVQIVTRSGLKKALHESTHFKLEW</sequence>
<dbReference type="FunFam" id="3.20.20.80:FF:000043">
    <property type="entry name" value="cytosolic endo-beta-N-acetylglucosaminidase"/>
    <property type="match status" value="1"/>
</dbReference>
<dbReference type="Pfam" id="PF25529">
    <property type="entry name" value="Ig_ENGASE1_C"/>
    <property type="match status" value="1"/>
</dbReference>
<keyword evidence="5" id="KW-0378">Hydrolase</keyword>
<keyword evidence="11" id="KW-1133">Transmembrane helix</keyword>
<organism evidence="14 15">
    <name type="scientific">Acropora cervicornis</name>
    <name type="common">Staghorn coral</name>
    <dbReference type="NCBI Taxonomy" id="6130"/>
    <lineage>
        <taxon>Eukaryota</taxon>
        <taxon>Metazoa</taxon>
        <taxon>Cnidaria</taxon>
        <taxon>Anthozoa</taxon>
        <taxon>Hexacorallia</taxon>
        <taxon>Scleractinia</taxon>
        <taxon>Astrocoeniina</taxon>
        <taxon>Acroporidae</taxon>
        <taxon>Acropora</taxon>
    </lineage>
</organism>
<comment type="caution">
    <text evidence="14">The sequence shown here is derived from an EMBL/GenBank/DDBJ whole genome shotgun (WGS) entry which is preliminary data.</text>
</comment>
<dbReference type="Pfam" id="PF03644">
    <property type="entry name" value="Glyco_hydro_85"/>
    <property type="match status" value="2"/>
</dbReference>
<dbReference type="PANTHER" id="PTHR13246">
    <property type="entry name" value="ENDO BETA N-ACETYLGLUCOSAMINIDASE"/>
    <property type="match status" value="1"/>
</dbReference>
<evidence type="ECO:0000256" key="7">
    <source>
        <dbReference type="ARBA" id="ARBA00034414"/>
    </source>
</evidence>
<reference evidence="14" key="2">
    <citation type="journal article" date="2023" name="Science">
        <title>Genomic signatures of disease resistance in endangered staghorn corals.</title>
        <authorList>
            <person name="Vollmer S.V."/>
            <person name="Selwyn J.D."/>
            <person name="Despard B.A."/>
            <person name="Roesel C.L."/>
        </authorList>
    </citation>
    <scope>NUCLEOTIDE SEQUENCE</scope>
    <source>
        <strain evidence="14">K2</strain>
    </source>
</reference>
<evidence type="ECO:0000256" key="5">
    <source>
        <dbReference type="ARBA" id="ARBA00022801"/>
    </source>
</evidence>
<evidence type="ECO:0000256" key="9">
    <source>
        <dbReference type="ARBA" id="ARBA00072457"/>
    </source>
</evidence>